<evidence type="ECO:0000313" key="1">
    <source>
        <dbReference type="EMBL" id="SJM37913.1"/>
    </source>
</evidence>
<reference evidence="2" key="1">
    <citation type="submission" date="2017-02" db="EMBL/GenBank/DDBJ databases">
        <authorList>
            <person name="Mornico D."/>
        </authorList>
    </citation>
    <scope>NUCLEOTIDE SEQUENCE [LARGE SCALE GENOMIC DNA]</scope>
</reference>
<accession>A0A1R4EHJ1</accession>
<dbReference type="Pfam" id="PF09996">
    <property type="entry name" value="DUF2237"/>
    <property type="match status" value="1"/>
</dbReference>
<sequence>MSSHHPDPKLNQRNVLGTALASCCFDPITGYYRNGFCHTGPHDIGQHTVCAKMTSEFLNFSAKTGNDLITPVPEFGFPGLKPGDYWCICALRWLDALDHDMAPQIKLEACHESLLELVDMETLNKYAL</sequence>
<dbReference type="PANTHER" id="PTHR37466">
    <property type="entry name" value="SLR1628 PROTEIN"/>
    <property type="match status" value="1"/>
</dbReference>
<protein>
    <recommendedName>
        <fullName evidence="3">DUF2237 domain-containing protein</fullName>
    </recommendedName>
</protein>
<dbReference type="InterPro" id="IPR018714">
    <property type="entry name" value="DUF2237"/>
</dbReference>
<dbReference type="OrthoDB" id="9792525at2"/>
<proteinExistence type="predicted"/>
<keyword evidence="2" id="KW-1185">Reference proteome</keyword>
<dbReference type="AlphaFoldDB" id="A0A1R4EHJ1"/>
<evidence type="ECO:0000313" key="2">
    <source>
        <dbReference type="Proteomes" id="UP000188169"/>
    </source>
</evidence>
<dbReference type="RefSeq" id="WP_077449284.1">
    <property type="nucleotide sequence ID" value="NZ_FUGD01000111.1"/>
</dbReference>
<dbReference type="Proteomes" id="UP000188169">
    <property type="component" value="Unassembled WGS sequence"/>
</dbReference>
<name>A0A1R4EHJ1_9GAMM</name>
<organism evidence="1 2">
    <name type="scientific">Psychrobacter pasteurii</name>
    <dbReference type="NCBI Taxonomy" id="1945520"/>
    <lineage>
        <taxon>Bacteria</taxon>
        <taxon>Pseudomonadati</taxon>
        <taxon>Pseudomonadota</taxon>
        <taxon>Gammaproteobacteria</taxon>
        <taxon>Moraxellales</taxon>
        <taxon>Moraxellaceae</taxon>
        <taxon>Psychrobacter</taxon>
    </lineage>
</organism>
<dbReference type="Gene3D" id="3.30.56.110">
    <property type="entry name" value="Protein of unknown function DUF2237"/>
    <property type="match status" value="1"/>
</dbReference>
<dbReference type="PANTHER" id="PTHR37466:SF1">
    <property type="entry name" value="SLR1628 PROTEIN"/>
    <property type="match status" value="1"/>
</dbReference>
<evidence type="ECO:0008006" key="3">
    <source>
        <dbReference type="Google" id="ProtNLM"/>
    </source>
</evidence>
<gene>
    <name evidence="1" type="ORF">A1019T_01898</name>
</gene>
<dbReference type="EMBL" id="FUGD01000111">
    <property type="protein sequence ID" value="SJM37913.1"/>
    <property type="molecule type" value="Genomic_DNA"/>
</dbReference>